<comment type="caution">
    <text evidence="1">The sequence shown here is derived from an EMBL/GenBank/DDBJ whole genome shotgun (WGS) entry which is preliminary data.</text>
</comment>
<dbReference type="STRING" id="1334629.MFUL124B02_25270"/>
<dbReference type="Proteomes" id="UP000183760">
    <property type="component" value="Unassembled WGS sequence"/>
</dbReference>
<dbReference type="EMBL" id="BJXR01000048">
    <property type="protein sequence ID" value="GEN11621.1"/>
    <property type="molecule type" value="Genomic_DNA"/>
</dbReference>
<dbReference type="Pfam" id="PF19135">
    <property type="entry name" value="DUF5818"/>
    <property type="match status" value="1"/>
</dbReference>
<name>A0A511TBQ2_MYXFU</name>
<evidence type="ECO:0000313" key="3">
    <source>
        <dbReference type="Proteomes" id="UP000183760"/>
    </source>
</evidence>
<sequence length="71" mass="7907">MTLTGRVVYRDIETGVWVLEADDGTTYQLAGGDRHIKKDGHRIEAEGRVDKDVLTAAMVGPVFHVSSYRFV</sequence>
<evidence type="ECO:0000313" key="4">
    <source>
        <dbReference type="Proteomes" id="UP000321514"/>
    </source>
</evidence>
<keyword evidence="3" id="KW-1185">Reference proteome</keyword>
<reference evidence="1 4" key="2">
    <citation type="submission" date="2019-07" db="EMBL/GenBank/DDBJ databases">
        <title>Whole genome shotgun sequence of Myxococcus fulvus NBRC 100333.</title>
        <authorList>
            <person name="Hosoyama A."/>
            <person name="Uohara A."/>
            <person name="Ohji S."/>
            <person name="Ichikawa N."/>
        </authorList>
    </citation>
    <scope>NUCLEOTIDE SEQUENCE [LARGE SCALE GENOMIC DNA]</scope>
    <source>
        <strain evidence="1 4">NBRC 100333</strain>
    </source>
</reference>
<dbReference type="OrthoDB" id="4869430at2"/>
<proteinExistence type="predicted"/>
<evidence type="ECO:0000313" key="2">
    <source>
        <dbReference type="EMBL" id="SEU11238.1"/>
    </source>
</evidence>
<gene>
    <name evidence="1" type="ORF">MFU01_66580</name>
    <name evidence="2" type="ORF">SAMN05443572_10517</name>
</gene>
<evidence type="ECO:0000313" key="1">
    <source>
        <dbReference type="EMBL" id="GEN11621.1"/>
    </source>
</evidence>
<dbReference type="InterPro" id="IPR043856">
    <property type="entry name" value="DUF5818"/>
</dbReference>
<dbReference type="EMBL" id="FOIB01000005">
    <property type="protein sequence ID" value="SEU11238.1"/>
    <property type="molecule type" value="Genomic_DNA"/>
</dbReference>
<accession>A0A511TBQ2</accession>
<reference evidence="2 3" key="1">
    <citation type="submission" date="2016-10" db="EMBL/GenBank/DDBJ databases">
        <authorList>
            <person name="Varghese N."/>
            <person name="Submissions S."/>
        </authorList>
    </citation>
    <scope>NUCLEOTIDE SEQUENCE [LARGE SCALE GENOMIC DNA]</scope>
    <source>
        <strain evidence="2 3">DSM 16525</strain>
    </source>
</reference>
<dbReference type="Proteomes" id="UP000321514">
    <property type="component" value="Unassembled WGS sequence"/>
</dbReference>
<protein>
    <submittedName>
        <fullName evidence="1">Uncharacterized protein</fullName>
    </submittedName>
</protein>
<dbReference type="RefSeq" id="WP_046714315.1">
    <property type="nucleotide sequence ID" value="NZ_BJXR01000048.1"/>
</dbReference>
<dbReference type="AlphaFoldDB" id="A0A511TBQ2"/>
<organism evidence="1 4">
    <name type="scientific">Myxococcus fulvus</name>
    <dbReference type="NCBI Taxonomy" id="33"/>
    <lineage>
        <taxon>Bacteria</taxon>
        <taxon>Pseudomonadati</taxon>
        <taxon>Myxococcota</taxon>
        <taxon>Myxococcia</taxon>
        <taxon>Myxococcales</taxon>
        <taxon>Cystobacterineae</taxon>
        <taxon>Myxococcaceae</taxon>
        <taxon>Myxococcus</taxon>
    </lineage>
</organism>